<proteinExistence type="predicted"/>
<organism evidence="1 2">
    <name type="scientific">Alkalicoccus daliensis</name>
    <dbReference type="NCBI Taxonomy" id="745820"/>
    <lineage>
        <taxon>Bacteria</taxon>
        <taxon>Bacillati</taxon>
        <taxon>Bacillota</taxon>
        <taxon>Bacilli</taxon>
        <taxon>Bacillales</taxon>
        <taxon>Bacillaceae</taxon>
        <taxon>Alkalicoccus</taxon>
    </lineage>
</organism>
<evidence type="ECO:0000313" key="1">
    <source>
        <dbReference type="EMBL" id="SDN62726.1"/>
    </source>
</evidence>
<gene>
    <name evidence="1" type="ORF">SAMN04488053_102272</name>
</gene>
<dbReference type="OrthoDB" id="2297419at2"/>
<reference evidence="2" key="1">
    <citation type="submission" date="2016-10" db="EMBL/GenBank/DDBJ databases">
        <authorList>
            <person name="Varghese N."/>
            <person name="Submissions S."/>
        </authorList>
    </citation>
    <scope>NUCLEOTIDE SEQUENCE [LARGE SCALE GENOMIC DNA]</scope>
    <source>
        <strain evidence="2">CGMCC 1.10369</strain>
    </source>
</reference>
<dbReference type="PIRSF" id="PIRSF039032">
    <property type="entry name" value="HigB-2"/>
    <property type="match status" value="1"/>
</dbReference>
<dbReference type="AlphaFoldDB" id="A0A1H0CY35"/>
<keyword evidence="2" id="KW-1185">Reference proteome</keyword>
<dbReference type="Proteomes" id="UP000198778">
    <property type="component" value="Unassembled WGS sequence"/>
</dbReference>
<name>A0A1H0CY35_9BACI</name>
<dbReference type="EMBL" id="FNIL01000002">
    <property type="protein sequence ID" value="SDN62726.1"/>
    <property type="molecule type" value="Genomic_DNA"/>
</dbReference>
<protein>
    <submittedName>
        <fullName evidence="1">RelE toxin of RelE / RelB toxin-antitoxin system</fullName>
    </submittedName>
</protein>
<dbReference type="InterPro" id="IPR009387">
    <property type="entry name" value="HigB-2"/>
</dbReference>
<accession>A0A1H0CY35</accession>
<evidence type="ECO:0000313" key="2">
    <source>
        <dbReference type="Proteomes" id="UP000198778"/>
    </source>
</evidence>
<dbReference type="RefSeq" id="WP_090841581.1">
    <property type="nucleotide sequence ID" value="NZ_FNIL01000002.1"/>
</dbReference>
<dbReference type="STRING" id="745820.SAMN04488053_102272"/>
<sequence length="120" mass="13823">MKRTFVYVENFDQKWKQLRLGAAEQRELELQLLMDPSQGAVITGTGGLRKMRFSPESENQGKSGAYRVIYLDIQTASHTVLLLIYAKNQQATLKPDQKKVLKQFVDQLKSLYTSERVDEK</sequence>